<dbReference type="EMBL" id="CP002282">
    <property type="protein sequence ID" value="ADO84518.1"/>
    <property type="molecule type" value="Genomic_DNA"/>
</dbReference>
<accession>E3HD42</accession>
<dbReference type="AlphaFoldDB" id="E3HD42"/>
<keyword evidence="1" id="KW-1133">Transmembrane helix</keyword>
<evidence type="ECO:0000313" key="3">
    <source>
        <dbReference type="Proteomes" id="UP000006875"/>
    </source>
</evidence>
<feature type="transmembrane region" description="Helical" evidence="1">
    <location>
        <begin position="34"/>
        <end position="51"/>
    </location>
</feature>
<feature type="transmembrane region" description="Helical" evidence="1">
    <location>
        <begin position="71"/>
        <end position="92"/>
    </location>
</feature>
<keyword evidence="2" id="KW-0614">Plasmid</keyword>
<keyword evidence="1" id="KW-0812">Transmembrane</keyword>
<keyword evidence="3" id="KW-1185">Reference proteome</keyword>
<proteinExistence type="predicted"/>
<gene>
    <name evidence="2" type="ordered locus">Ilyop_2763</name>
</gene>
<feature type="transmembrane region" description="Helical" evidence="1">
    <location>
        <begin position="139"/>
        <end position="168"/>
    </location>
</feature>
<dbReference type="KEGG" id="ipo:Ilyop_2763"/>
<keyword evidence="1" id="KW-0472">Membrane</keyword>
<dbReference type="RefSeq" id="WP_013389170.1">
    <property type="nucleotide sequence ID" value="NC_014633.1"/>
</dbReference>
<evidence type="ECO:0000313" key="2">
    <source>
        <dbReference type="EMBL" id="ADO84518.1"/>
    </source>
</evidence>
<evidence type="ECO:0000256" key="1">
    <source>
        <dbReference type="SAM" id="Phobius"/>
    </source>
</evidence>
<name>E3HD42_ILYPC</name>
<organism evidence="2 3">
    <name type="scientific">Ilyobacter polytropus (strain ATCC 51220 / DSM 2926 / LMG 16218 / CuHBu1)</name>
    <dbReference type="NCBI Taxonomy" id="572544"/>
    <lineage>
        <taxon>Bacteria</taxon>
        <taxon>Fusobacteriati</taxon>
        <taxon>Fusobacteriota</taxon>
        <taxon>Fusobacteriia</taxon>
        <taxon>Fusobacteriales</taxon>
        <taxon>Fusobacteriaceae</taxon>
        <taxon>Ilyobacter</taxon>
    </lineage>
</organism>
<feature type="transmembrane region" description="Helical" evidence="1">
    <location>
        <begin position="98"/>
        <end position="118"/>
    </location>
</feature>
<reference evidence="2 3" key="1">
    <citation type="journal article" date="2010" name="Stand. Genomic Sci.">
        <title>Complete genome sequence of Ilyobacter polytropus type strain (CuHbu1).</title>
        <authorList>
            <person name="Sikorski J."/>
            <person name="Chertkov O."/>
            <person name="Lapidus A."/>
            <person name="Nolan M."/>
            <person name="Lucas S."/>
            <person name="Del Rio T.G."/>
            <person name="Tice H."/>
            <person name="Cheng J.F."/>
            <person name="Tapia R."/>
            <person name="Han C."/>
            <person name="Goodwin L."/>
            <person name="Pitluck S."/>
            <person name="Liolios K."/>
            <person name="Ivanova N."/>
            <person name="Mavromatis K."/>
            <person name="Mikhailova N."/>
            <person name="Pati A."/>
            <person name="Chen A."/>
            <person name="Palaniappan K."/>
            <person name="Land M."/>
            <person name="Hauser L."/>
            <person name="Chang Y.J."/>
            <person name="Jeffries C.D."/>
            <person name="Brambilla E."/>
            <person name="Yasawong M."/>
            <person name="Rohde M."/>
            <person name="Pukall R."/>
            <person name="Spring S."/>
            <person name="Goker M."/>
            <person name="Woyke T."/>
            <person name="Bristow J."/>
            <person name="Eisen J.A."/>
            <person name="Markowitz V."/>
            <person name="Hugenholtz P."/>
            <person name="Kyrpides N.C."/>
            <person name="Klenk H.P."/>
        </authorList>
    </citation>
    <scope>NUCLEOTIDE SEQUENCE [LARGE SCALE GENOMIC DNA]</scope>
    <source>
        <strain evidence="3">ATCC 51220 / DSM 2926 / LMG 16218 / CuHBu1</strain>
        <plasmid evidence="3">pILYOP01</plasmid>
    </source>
</reference>
<protein>
    <submittedName>
        <fullName evidence="2">Uncharacterized protein</fullName>
    </submittedName>
</protein>
<geneLocation type="plasmid" evidence="2 3">
    <name>pILYOP01</name>
</geneLocation>
<dbReference type="HOGENOM" id="CLU_1480147_0_0_0"/>
<feature type="transmembrane region" description="Helical" evidence="1">
    <location>
        <begin position="12"/>
        <end position="28"/>
    </location>
</feature>
<dbReference type="Proteomes" id="UP000006875">
    <property type="component" value="Plasmid pILYOP01"/>
</dbReference>
<sequence>MNMISLEAMKAICYFYGMFSLVTQFSISPEKTPTWLVILISFFSVVVFIFIMMRFKEELNKRLNSVKMDRVIIIMIYLSIAGYATSLLGRAYPQSVVYMQLFLGIGGIVLDVIYALFLKNLDAPLEKLEKVKSLKLYSNCILVAVFMIFTIVGIIFAVFLISLSYFILGNIFMEMSYLEEAKE</sequence>